<feature type="domain" description="Phage tail collar" evidence="1">
    <location>
        <begin position="7"/>
        <end position="63"/>
    </location>
</feature>
<dbReference type="EMBL" id="BAAADD010000011">
    <property type="protein sequence ID" value="GAA0584588.1"/>
    <property type="molecule type" value="Genomic_DNA"/>
</dbReference>
<evidence type="ECO:0000259" key="1">
    <source>
        <dbReference type="Pfam" id="PF07484"/>
    </source>
</evidence>
<dbReference type="InterPro" id="IPR011083">
    <property type="entry name" value="Phage_tail_collar_dom"/>
</dbReference>
<dbReference type="Gene3D" id="3.90.1340.10">
    <property type="entry name" value="Phage tail collar domain"/>
    <property type="match status" value="1"/>
</dbReference>
<name>A0ABP3QDH4_9PROT</name>
<dbReference type="SUPFAM" id="SSF88874">
    <property type="entry name" value="Receptor-binding domain of short tail fibre protein gp12"/>
    <property type="match status" value="1"/>
</dbReference>
<evidence type="ECO:0000313" key="3">
    <source>
        <dbReference type="Proteomes" id="UP001499951"/>
    </source>
</evidence>
<proteinExistence type="predicted"/>
<dbReference type="RefSeq" id="WP_166929086.1">
    <property type="nucleotide sequence ID" value="NZ_BAAADD010000011.1"/>
</dbReference>
<reference evidence="3" key="1">
    <citation type="journal article" date="2019" name="Int. J. Syst. Evol. Microbiol.">
        <title>The Global Catalogue of Microorganisms (GCM) 10K type strain sequencing project: providing services to taxonomists for standard genome sequencing and annotation.</title>
        <authorList>
            <consortium name="The Broad Institute Genomics Platform"/>
            <consortium name="The Broad Institute Genome Sequencing Center for Infectious Disease"/>
            <person name="Wu L."/>
            <person name="Ma J."/>
        </authorList>
    </citation>
    <scope>NUCLEOTIDE SEQUENCE [LARGE SCALE GENOMIC DNA]</scope>
    <source>
        <strain evidence="3">JCM 15089</strain>
    </source>
</reference>
<gene>
    <name evidence="2" type="ORF">GCM10008942_36880</name>
</gene>
<evidence type="ECO:0000313" key="2">
    <source>
        <dbReference type="EMBL" id="GAA0584588.1"/>
    </source>
</evidence>
<dbReference type="Proteomes" id="UP001499951">
    <property type="component" value="Unassembled WGS sequence"/>
</dbReference>
<organism evidence="2 3">
    <name type="scientific">Rhizomicrobium electricum</name>
    <dbReference type="NCBI Taxonomy" id="480070"/>
    <lineage>
        <taxon>Bacteria</taxon>
        <taxon>Pseudomonadati</taxon>
        <taxon>Pseudomonadota</taxon>
        <taxon>Alphaproteobacteria</taxon>
        <taxon>Micropepsales</taxon>
        <taxon>Micropepsaceae</taxon>
        <taxon>Rhizomicrobium</taxon>
    </lineage>
</organism>
<dbReference type="InterPro" id="IPR037053">
    <property type="entry name" value="Phage_tail_collar_dom_sf"/>
</dbReference>
<sequence length="184" mass="19211">MSDQFLGEIRLFAFQRTPVNWLPCNGQSISIATYNALYALLGTTYGGDGSTTFALPNLNGRVPVGQGQNTATVPPLTARTIGQSGGTDYVTLTTAQVPAHTHALQATTAGDSTGTLGPTVTFGSDTTNTEKHYLYPVPTGITFKDLASTAVDMQGGSAAHLNVMPGLGLMYFICTLGGVYPTRS</sequence>
<dbReference type="Pfam" id="PF07484">
    <property type="entry name" value="Collar"/>
    <property type="match status" value="1"/>
</dbReference>
<accession>A0ABP3QDH4</accession>
<comment type="caution">
    <text evidence="2">The sequence shown here is derived from an EMBL/GenBank/DDBJ whole genome shotgun (WGS) entry which is preliminary data.</text>
</comment>
<protein>
    <submittedName>
        <fullName evidence="2">Tail fiber protein</fullName>
    </submittedName>
</protein>
<keyword evidence="3" id="KW-1185">Reference proteome</keyword>